<dbReference type="GO" id="GO:0003735">
    <property type="term" value="F:structural constituent of ribosome"/>
    <property type="evidence" value="ECO:0007669"/>
    <property type="project" value="InterPro"/>
</dbReference>
<gene>
    <name evidence="4" type="ORF">cubi_02370</name>
</gene>
<evidence type="ECO:0000256" key="1">
    <source>
        <dbReference type="ARBA" id="ARBA00008427"/>
    </source>
</evidence>
<dbReference type="GO" id="GO:1990904">
    <property type="term" value="C:ribonucleoprotein complex"/>
    <property type="evidence" value="ECO:0007669"/>
    <property type="project" value="UniProtKB-KW"/>
</dbReference>
<sequence length="159" mass="17866">MPHSFGKRARTRSKFSKGFRQKGVPMLSRYLKPIKVGDYVDIVVDSSIHKGMPYHFYHGRTGVVYNVAPRALGVIVNKVVGNRQIAKRINVRIEHVRLSRCNEDFLKRVKANDAARHEAHVAGLPSPVTKRVPQLPREGGFVDCSNMEVLTPHITVAIC</sequence>
<dbReference type="SUPFAM" id="SSF50104">
    <property type="entry name" value="Translation proteins SH3-like domain"/>
    <property type="match status" value="1"/>
</dbReference>
<accession>A0A1J4MI59</accession>
<organism evidence="4 5">
    <name type="scientific">Cryptosporidium ubiquitum</name>
    <dbReference type="NCBI Taxonomy" id="857276"/>
    <lineage>
        <taxon>Eukaryota</taxon>
        <taxon>Sar</taxon>
        <taxon>Alveolata</taxon>
        <taxon>Apicomplexa</taxon>
        <taxon>Conoidasida</taxon>
        <taxon>Coccidia</taxon>
        <taxon>Eucoccidiorida</taxon>
        <taxon>Eimeriorina</taxon>
        <taxon>Cryptosporidiidae</taxon>
        <taxon>Cryptosporidium</taxon>
    </lineage>
</organism>
<dbReference type="InterPro" id="IPR018259">
    <property type="entry name" value="Ribosomal_eL21_CS"/>
</dbReference>
<dbReference type="InterPro" id="IPR008991">
    <property type="entry name" value="Translation_prot_SH3-like_sf"/>
</dbReference>
<reference evidence="4 5" key="1">
    <citation type="submission" date="2016-10" db="EMBL/GenBank/DDBJ databases">
        <title>Reductive evolution of mitochondrial metabolism and differential evolution of invasion-related proteins in Cryptosporidium.</title>
        <authorList>
            <person name="Liu S."/>
            <person name="Roellig D.M."/>
            <person name="Guo Y."/>
            <person name="Li N."/>
            <person name="Frace M.A."/>
            <person name="Tang K."/>
            <person name="Zhang L."/>
            <person name="Feng Y."/>
            <person name="Xiao L."/>
        </authorList>
    </citation>
    <scope>NUCLEOTIDE SEQUENCE [LARGE SCALE GENOMIC DNA]</scope>
    <source>
        <strain evidence="4">39726</strain>
    </source>
</reference>
<name>A0A1J4MI59_9CRYT</name>
<dbReference type="InterPro" id="IPR036948">
    <property type="entry name" value="Ribosomal_eL21_sf"/>
</dbReference>
<dbReference type="FunFam" id="2.30.30.70:FF:000001">
    <property type="entry name" value="60S ribosomal protein L21"/>
    <property type="match status" value="1"/>
</dbReference>
<keyword evidence="2 4" id="KW-0689">Ribosomal protein</keyword>
<dbReference type="Proteomes" id="UP000186176">
    <property type="component" value="Unassembled WGS sequence"/>
</dbReference>
<evidence type="ECO:0000256" key="2">
    <source>
        <dbReference type="ARBA" id="ARBA00022980"/>
    </source>
</evidence>
<dbReference type="GeneID" id="39979161"/>
<dbReference type="RefSeq" id="XP_028874503.1">
    <property type="nucleotide sequence ID" value="XM_029019382.1"/>
</dbReference>
<comment type="caution">
    <text evidence="4">The sequence shown here is derived from an EMBL/GenBank/DDBJ whole genome shotgun (WGS) entry which is preliminary data.</text>
</comment>
<dbReference type="InterPro" id="IPR001147">
    <property type="entry name" value="Ribosomal_eL21"/>
</dbReference>
<dbReference type="PROSITE" id="PS01171">
    <property type="entry name" value="RIBOSOMAL_L21E"/>
    <property type="match status" value="1"/>
</dbReference>
<evidence type="ECO:0000313" key="5">
    <source>
        <dbReference type="Proteomes" id="UP000186176"/>
    </source>
</evidence>
<dbReference type="Gene3D" id="2.30.30.70">
    <property type="entry name" value="Ribosomal protein L21"/>
    <property type="match status" value="1"/>
</dbReference>
<comment type="similarity">
    <text evidence="1">Belongs to the eukaryotic ribosomal protein eL21 family.</text>
</comment>
<dbReference type="EMBL" id="LRBP01000017">
    <property type="protein sequence ID" value="OII73139.1"/>
    <property type="molecule type" value="Genomic_DNA"/>
</dbReference>
<keyword evidence="3" id="KW-0687">Ribonucleoprotein</keyword>
<dbReference type="OrthoDB" id="1539250at2759"/>
<dbReference type="Gene3D" id="6.10.250.3260">
    <property type="match status" value="1"/>
</dbReference>
<keyword evidence="5" id="KW-1185">Reference proteome</keyword>
<protein>
    <submittedName>
        <fullName evidence="4">60s ribosomal protein L21</fullName>
    </submittedName>
</protein>
<evidence type="ECO:0000313" key="4">
    <source>
        <dbReference type="EMBL" id="OII73139.1"/>
    </source>
</evidence>
<dbReference type="GO" id="GO:0005840">
    <property type="term" value="C:ribosome"/>
    <property type="evidence" value="ECO:0007669"/>
    <property type="project" value="UniProtKB-KW"/>
</dbReference>
<dbReference type="Pfam" id="PF01157">
    <property type="entry name" value="Ribosomal_L21e"/>
    <property type="match status" value="1"/>
</dbReference>
<dbReference type="VEuPathDB" id="CryptoDB:cubi_02370"/>
<evidence type="ECO:0000256" key="3">
    <source>
        <dbReference type="ARBA" id="ARBA00023274"/>
    </source>
</evidence>
<dbReference type="GO" id="GO:0006412">
    <property type="term" value="P:translation"/>
    <property type="evidence" value="ECO:0007669"/>
    <property type="project" value="InterPro"/>
</dbReference>
<dbReference type="AlphaFoldDB" id="A0A1J4MI59"/>
<proteinExistence type="inferred from homology"/>
<dbReference type="PANTHER" id="PTHR20981">
    <property type="entry name" value="60S RIBOSOMAL PROTEIN L21"/>
    <property type="match status" value="1"/>
</dbReference>